<accession>A0A8B6GGF6</accession>
<evidence type="ECO:0000313" key="2">
    <source>
        <dbReference type="Proteomes" id="UP000596742"/>
    </source>
</evidence>
<dbReference type="OrthoDB" id="6066359at2759"/>
<comment type="caution">
    <text evidence="1">The sequence shown here is derived from an EMBL/GenBank/DDBJ whole genome shotgun (WGS) entry which is preliminary data.</text>
</comment>
<dbReference type="EMBL" id="UYJE01008381">
    <property type="protein sequence ID" value="VDI63519.1"/>
    <property type="molecule type" value="Genomic_DNA"/>
</dbReference>
<proteinExistence type="predicted"/>
<reference evidence="1" key="1">
    <citation type="submission" date="2018-11" db="EMBL/GenBank/DDBJ databases">
        <authorList>
            <person name="Alioto T."/>
            <person name="Alioto T."/>
        </authorList>
    </citation>
    <scope>NUCLEOTIDE SEQUENCE</scope>
</reference>
<protein>
    <submittedName>
        <fullName evidence="1">Uncharacterized protein</fullName>
    </submittedName>
</protein>
<name>A0A8B6GGF6_MYTGA</name>
<sequence>MEYNKDGLFIRDIPVSGEPWDLSVIDTDQIAVSYKDLNYIEVIDLKKMLVLKTVTFKDICLGISYYDGKIYVVVDGSRIVVLDMEGTILNTIKGLESGFNITTIADRIYYTDRISDTVICCTTTGTNICNFKDVSLVRLGGIAIDGAKNVYDVGSQSNNLMILQNDGKAGKTLLTESDGLKSPERLYYNKERDILLVCNNDDRNAFLLQC</sequence>
<dbReference type="InterPro" id="IPR011042">
    <property type="entry name" value="6-blade_b-propeller_TolB-like"/>
</dbReference>
<evidence type="ECO:0000313" key="1">
    <source>
        <dbReference type="EMBL" id="VDI63519.1"/>
    </source>
</evidence>
<organism evidence="1 2">
    <name type="scientific">Mytilus galloprovincialis</name>
    <name type="common">Mediterranean mussel</name>
    <dbReference type="NCBI Taxonomy" id="29158"/>
    <lineage>
        <taxon>Eukaryota</taxon>
        <taxon>Metazoa</taxon>
        <taxon>Spiralia</taxon>
        <taxon>Lophotrochozoa</taxon>
        <taxon>Mollusca</taxon>
        <taxon>Bivalvia</taxon>
        <taxon>Autobranchia</taxon>
        <taxon>Pteriomorphia</taxon>
        <taxon>Mytilida</taxon>
        <taxon>Mytiloidea</taxon>
        <taxon>Mytilidae</taxon>
        <taxon>Mytilinae</taxon>
        <taxon>Mytilus</taxon>
    </lineage>
</organism>
<gene>
    <name evidence="1" type="ORF">MGAL_10B016543</name>
</gene>
<keyword evidence="2" id="KW-1185">Reference proteome</keyword>
<dbReference type="SUPFAM" id="SSF101898">
    <property type="entry name" value="NHL repeat"/>
    <property type="match status" value="1"/>
</dbReference>
<dbReference type="Proteomes" id="UP000596742">
    <property type="component" value="Unassembled WGS sequence"/>
</dbReference>
<dbReference type="AlphaFoldDB" id="A0A8B6GGF6"/>
<dbReference type="Gene3D" id="2.120.10.30">
    <property type="entry name" value="TolB, C-terminal domain"/>
    <property type="match status" value="1"/>
</dbReference>